<dbReference type="InterPro" id="IPR053842">
    <property type="entry name" value="NikA-like"/>
</dbReference>
<protein>
    <recommendedName>
        <fullName evidence="3">Plasmid mobilization relaxosome protein MobC</fullName>
    </recommendedName>
</protein>
<gene>
    <name evidence="1" type="ORF">LMG8286_01252</name>
</gene>
<evidence type="ECO:0000313" key="2">
    <source>
        <dbReference type="Proteomes" id="UP000789359"/>
    </source>
</evidence>
<dbReference type="Pfam" id="PF21983">
    <property type="entry name" value="NikA-like"/>
    <property type="match status" value="1"/>
</dbReference>
<name>A0ABN7K8Z5_9BACT</name>
<evidence type="ECO:0008006" key="3">
    <source>
        <dbReference type="Google" id="ProtNLM"/>
    </source>
</evidence>
<dbReference type="RefSeq" id="WP_418884445.1">
    <property type="nucleotide sequence ID" value="NZ_CAJHOE010000002.1"/>
</dbReference>
<sequence length="172" mass="19594">MPDNKSKKTRSNKTITKRLRMSEEEWRIIHEKLKKDKISFSSFALSSMLSRHIKSPLSRELLYELTKIGANINQIAKKLNSDKSLDDIALVMISNTNELLEQIYTELGKKRVSQTNDKNKHIDDSMPTILNDTINIDPLAINFKDTTIPKHLVSESTPKNALNHTQGQSHVG</sequence>
<evidence type="ECO:0000313" key="1">
    <source>
        <dbReference type="EMBL" id="CAD7288284.1"/>
    </source>
</evidence>
<accession>A0ABN7K8Z5</accession>
<dbReference type="Proteomes" id="UP000789359">
    <property type="component" value="Unassembled WGS sequence"/>
</dbReference>
<proteinExistence type="predicted"/>
<comment type="caution">
    <text evidence="1">The sequence shown here is derived from an EMBL/GenBank/DDBJ whole genome shotgun (WGS) entry which is preliminary data.</text>
</comment>
<reference evidence="1 2" key="1">
    <citation type="submission" date="2020-11" db="EMBL/GenBank/DDBJ databases">
        <authorList>
            <person name="Peeters C."/>
        </authorList>
    </citation>
    <scope>NUCLEOTIDE SEQUENCE [LARGE SCALE GENOMIC DNA]</scope>
    <source>
        <strain evidence="1 2">LMG 8286</strain>
    </source>
</reference>
<dbReference type="EMBL" id="CAJHOE010000002">
    <property type="protein sequence ID" value="CAD7288284.1"/>
    <property type="molecule type" value="Genomic_DNA"/>
</dbReference>
<keyword evidence="2" id="KW-1185">Reference proteome</keyword>
<organism evidence="1 2">
    <name type="scientific">Campylobacter suis</name>
    <dbReference type="NCBI Taxonomy" id="2790657"/>
    <lineage>
        <taxon>Bacteria</taxon>
        <taxon>Pseudomonadati</taxon>
        <taxon>Campylobacterota</taxon>
        <taxon>Epsilonproteobacteria</taxon>
        <taxon>Campylobacterales</taxon>
        <taxon>Campylobacteraceae</taxon>
        <taxon>Campylobacter</taxon>
    </lineage>
</organism>